<feature type="region of interest" description="Disordered" evidence="5">
    <location>
        <begin position="334"/>
        <end position="390"/>
    </location>
</feature>
<evidence type="ECO:0000256" key="3">
    <source>
        <dbReference type="ARBA" id="ARBA00022741"/>
    </source>
</evidence>
<keyword evidence="2" id="KW-0813">Transport</keyword>
<dbReference type="NCBIfam" id="TIGR01727">
    <property type="entry name" value="oligo_HPY"/>
    <property type="match status" value="1"/>
</dbReference>
<dbReference type="PANTHER" id="PTHR43776">
    <property type="entry name" value="TRANSPORT ATP-BINDING PROTEIN"/>
    <property type="match status" value="1"/>
</dbReference>
<feature type="compositionally biased region" description="Gly residues" evidence="5">
    <location>
        <begin position="362"/>
        <end position="390"/>
    </location>
</feature>
<evidence type="ECO:0000256" key="5">
    <source>
        <dbReference type="SAM" id="MobiDB-lite"/>
    </source>
</evidence>
<dbReference type="InterPro" id="IPR027417">
    <property type="entry name" value="P-loop_NTPase"/>
</dbReference>
<dbReference type="Pfam" id="PF00005">
    <property type="entry name" value="ABC_tran"/>
    <property type="match status" value="1"/>
</dbReference>
<dbReference type="PROSITE" id="PS00211">
    <property type="entry name" value="ABC_TRANSPORTER_1"/>
    <property type="match status" value="2"/>
</dbReference>
<evidence type="ECO:0000259" key="6">
    <source>
        <dbReference type="PROSITE" id="PS50893"/>
    </source>
</evidence>
<comment type="caution">
    <text evidence="7">The sequence shown here is derived from an EMBL/GenBank/DDBJ whole genome shotgun (WGS) entry which is preliminary data.</text>
</comment>
<dbReference type="RefSeq" id="WP_232789506.1">
    <property type="nucleotide sequence ID" value="NZ_LOHS01000028.1"/>
</dbReference>
<dbReference type="Proteomes" id="UP000077381">
    <property type="component" value="Unassembled WGS sequence"/>
</dbReference>
<keyword evidence="8" id="KW-1185">Reference proteome</keyword>
<dbReference type="SUPFAM" id="SSF52540">
    <property type="entry name" value="P-loop containing nucleoside triphosphate hydrolases"/>
    <property type="match status" value="1"/>
</dbReference>
<keyword evidence="3" id="KW-0547">Nucleotide-binding</keyword>
<dbReference type="EMBL" id="LOHS01000028">
    <property type="protein sequence ID" value="OAH15991.1"/>
    <property type="molecule type" value="Genomic_DNA"/>
</dbReference>
<keyword evidence="4 7" id="KW-0067">ATP-binding</keyword>
<evidence type="ECO:0000256" key="2">
    <source>
        <dbReference type="ARBA" id="ARBA00022448"/>
    </source>
</evidence>
<dbReference type="GO" id="GO:0005524">
    <property type="term" value="F:ATP binding"/>
    <property type="evidence" value="ECO:0007669"/>
    <property type="project" value="UniProtKB-KW"/>
</dbReference>
<dbReference type="InterPro" id="IPR013563">
    <property type="entry name" value="Oligopep_ABC_C"/>
</dbReference>
<evidence type="ECO:0000256" key="4">
    <source>
        <dbReference type="ARBA" id="ARBA00022840"/>
    </source>
</evidence>
<dbReference type="GO" id="GO:0055085">
    <property type="term" value="P:transmembrane transport"/>
    <property type="evidence" value="ECO:0007669"/>
    <property type="project" value="UniProtKB-ARBA"/>
</dbReference>
<dbReference type="AlphaFoldDB" id="A0A177HYN6"/>
<dbReference type="STRING" id="1716141.STSP_06430"/>
<dbReference type="PATRIC" id="fig|1716141.3.peg.681"/>
<feature type="compositionally biased region" description="Low complexity" evidence="5">
    <location>
        <begin position="336"/>
        <end position="361"/>
    </location>
</feature>
<dbReference type="Gene3D" id="3.40.50.300">
    <property type="entry name" value="P-loop containing nucleotide triphosphate hydrolases"/>
    <property type="match status" value="1"/>
</dbReference>
<dbReference type="InterPro" id="IPR003593">
    <property type="entry name" value="AAA+_ATPase"/>
</dbReference>
<dbReference type="CDD" id="cd03257">
    <property type="entry name" value="ABC_NikE_OppD_transporters"/>
    <property type="match status" value="1"/>
</dbReference>
<accession>A0A177HYN6</accession>
<dbReference type="InterPro" id="IPR003439">
    <property type="entry name" value="ABC_transporter-like_ATP-bd"/>
</dbReference>
<proteinExistence type="inferred from homology"/>
<feature type="domain" description="ABC transporter" evidence="6">
    <location>
        <begin position="21"/>
        <end position="264"/>
    </location>
</feature>
<protein>
    <submittedName>
        <fullName evidence="7">Oligopeptide transport ATP-binding protein OppF</fullName>
    </submittedName>
</protein>
<evidence type="ECO:0000256" key="1">
    <source>
        <dbReference type="ARBA" id="ARBA00005417"/>
    </source>
</evidence>
<dbReference type="FunFam" id="3.40.50.300:FF:000016">
    <property type="entry name" value="Oligopeptide ABC transporter ATP-binding component"/>
    <property type="match status" value="1"/>
</dbReference>
<dbReference type="InterPro" id="IPR050319">
    <property type="entry name" value="ABC_transp_ATP-bind"/>
</dbReference>
<dbReference type="InterPro" id="IPR017871">
    <property type="entry name" value="ABC_transporter-like_CS"/>
</dbReference>
<sequence length="390" mass="40154">MTTATTATAGAIEGTGPGPVLELVGLERHFTGSGGTVRAADGVTLTVGRGEVVGLVGESGSGKSTVGRCAVRLDEPTGGTVRVNGTDITRMSRRALRPLRKDFHLVFQDPSSSLDPRMTVGAIIAEPLRLHGLAKGDAARARVAELLEQVGLRPEHADRHPHELSGGQRQRISIARALSVDPDLLVADEPTSALDVSVQASVLNLLADLQRDRGFGCLFITHDLAAVEFLADRIAVMYLGQIVEQAPTAELFADPKHPYTQALLSAAPVPDPAEQRSRQRIVLSGELPSPLDPPPGCRFHTRCPLATGRCRTEEPEPRVLPGGRREVSCHLVTDDGTAPDAAAPPQTGTAGTGTASPAGTGSPTGAGSPAGAGSPTGTGSPAGAGSPVGD</sequence>
<dbReference type="SMART" id="SM00382">
    <property type="entry name" value="AAA"/>
    <property type="match status" value="1"/>
</dbReference>
<dbReference type="PROSITE" id="PS50893">
    <property type="entry name" value="ABC_TRANSPORTER_2"/>
    <property type="match status" value="1"/>
</dbReference>
<organism evidence="7 8">
    <name type="scientific">Streptomyces jeddahensis</name>
    <dbReference type="NCBI Taxonomy" id="1716141"/>
    <lineage>
        <taxon>Bacteria</taxon>
        <taxon>Bacillati</taxon>
        <taxon>Actinomycetota</taxon>
        <taxon>Actinomycetes</taxon>
        <taxon>Kitasatosporales</taxon>
        <taxon>Streptomycetaceae</taxon>
        <taxon>Streptomyces</taxon>
    </lineage>
</organism>
<dbReference type="GO" id="GO:0015833">
    <property type="term" value="P:peptide transport"/>
    <property type="evidence" value="ECO:0007669"/>
    <property type="project" value="InterPro"/>
</dbReference>
<evidence type="ECO:0000313" key="7">
    <source>
        <dbReference type="EMBL" id="OAH15991.1"/>
    </source>
</evidence>
<name>A0A177HYN6_9ACTN</name>
<comment type="similarity">
    <text evidence="1">Belongs to the ABC transporter superfamily.</text>
</comment>
<dbReference type="Pfam" id="PF08352">
    <property type="entry name" value="oligo_HPY"/>
    <property type="match status" value="1"/>
</dbReference>
<evidence type="ECO:0000313" key="8">
    <source>
        <dbReference type="Proteomes" id="UP000077381"/>
    </source>
</evidence>
<dbReference type="PANTHER" id="PTHR43776:SF7">
    <property type="entry name" value="D,D-DIPEPTIDE TRANSPORT ATP-BINDING PROTEIN DDPF-RELATED"/>
    <property type="match status" value="1"/>
</dbReference>
<gene>
    <name evidence="7" type="primary">oppF_2</name>
    <name evidence="7" type="ORF">STSP_06430</name>
</gene>
<reference evidence="7 8" key="1">
    <citation type="submission" date="2015-12" db="EMBL/GenBank/DDBJ databases">
        <title>Genome sequence of Streptomyces sp. G25.</title>
        <authorList>
            <person name="Poehlein A."/>
            <person name="Roettig A."/>
            <person name="Hiessl S."/>
            <person name="Hauschild P."/>
            <person name="Schauer J."/>
            <person name="Madkour M.H."/>
            <person name="Al-Ansari A.M."/>
            <person name="Almakishah N.H."/>
            <person name="Steinbuechel A."/>
            <person name="Daniel R."/>
        </authorList>
    </citation>
    <scope>NUCLEOTIDE SEQUENCE [LARGE SCALE GENOMIC DNA]</scope>
    <source>
        <strain evidence="8">G25(2015)</strain>
    </source>
</reference>
<dbReference type="GO" id="GO:0016887">
    <property type="term" value="F:ATP hydrolysis activity"/>
    <property type="evidence" value="ECO:0007669"/>
    <property type="project" value="InterPro"/>
</dbReference>